<dbReference type="EMBL" id="CM042055">
    <property type="protein sequence ID" value="KAI3702680.1"/>
    <property type="molecule type" value="Genomic_DNA"/>
</dbReference>
<name>A0ACB8ZYF7_ARCLA</name>
<sequence length="1190" mass="136063">MRNSVIAISVHSMYSTDIELNKDFSKSSILSCMMVVLSEISASSSSTYHYDVFLSFRGADTRYGFTDHLHKALLDAAINTFFDDDEIQTGEDLKPELENAIKTSRASIIVLSKDYASSTWCLDELVLILEQRRSSKHIVIPIFYHVKPTDVRKQQSSFGDAMARHKQKMEAETNEKKRSQWAQKMKQWEKALTEVADLKGEEANGRRETILIERIVKEINSRLELNKQSKIPPLIGMESSVRTITSFLKYDTTEFLTIWGMGGIGKTYLAKYIFKLHYLDFERSSFLEDIERRCMQPNTLLDLQKQLLKDLGDITWMDIHDANVATSKIEKLLLRNKTLLVLDGIDHFEQLDLLIGTRGLHPGSKIIFTTKDASLTEKCRLFMTEFPPNHMKHLLKGLNEEESQQLLGLHAFNGDYPNESYREQARKVVMYCEGHPLALTVLGSSLRKEDVAVWKDTIKLLQKETNPKIQQVLQISFDSLPSKNDKELFKHIACFFIGKDREITEAILTECDLIPTFGFSRLIDRCLLTVGPGNELMMHQLLQELGRDLVRQESPNEPWERSLIWHHEESYDVLKQEKGTAKIQGLVLDMKMIENYTSHRTSTFTMEKFGDDLRNNKIGALPLLYRVCDIFSWIWCLFAWVFLLRSSYSNNLDIETKAFKGMDKLRLLQLNYVQLHGSYKHFPTGLRWLSMHGFPLSYLPLELQLGNLVALDMSYSNLQHLWKKPKLLRSLKFLILSCCHELVRVGGFDGFPLLERLILGGCGSLVEVCESIGNCDRLLLLDLSECGKLKRLPRSISRLKNLRTLSMDGCSNLGEFPVGIKDMESLEVLKANNVNIESQVSSSSVIVVPRGLKSFTIPGSLVRLSLGNNNLSNESFPVSFGSLSMLEHLDLHGNWIDSLPDCVRSLTSLTNLNLSECRRLKTVLCASRKVLNIYVGGCVSLQKVTFQRETSILPYVYYQETTTLIEIEGKLKKQAISEIDEDMLCRLGWINKQHVIDDKFLTMNCLLKAQGKTFVTEVIHEDIVFTTYFQGNRLPDWITHISHSSELHFSLPSSGKSCRIRGFNVCCVTTTVSSTKSVIMPRMLIVNLTKRYCNKIYGPRRWAAPEIVEEGDIVFVSHWMFENNDQFEDGDEVSVHVLYFVNSHDQNDHVDVKEYGVSVVYDDDGNKREDPLAEYKAWSLGIGYDSDAFY</sequence>
<keyword evidence="2" id="KW-1185">Reference proteome</keyword>
<proteinExistence type="predicted"/>
<accession>A0ACB8ZYF7</accession>
<evidence type="ECO:0000313" key="1">
    <source>
        <dbReference type="EMBL" id="KAI3702680.1"/>
    </source>
</evidence>
<evidence type="ECO:0000313" key="2">
    <source>
        <dbReference type="Proteomes" id="UP001055879"/>
    </source>
</evidence>
<gene>
    <name evidence="1" type="ORF">L6452_28429</name>
</gene>
<organism evidence="1 2">
    <name type="scientific">Arctium lappa</name>
    <name type="common">Greater burdock</name>
    <name type="synonym">Lappa major</name>
    <dbReference type="NCBI Taxonomy" id="4217"/>
    <lineage>
        <taxon>Eukaryota</taxon>
        <taxon>Viridiplantae</taxon>
        <taxon>Streptophyta</taxon>
        <taxon>Embryophyta</taxon>
        <taxon>Tracheophyta</taxon>
        <taxon>Spermatophyta</taxon>
        <taxon>Magnoliopsida</taxon>
        <taxon>eudicotyledons</taxon>
        <taxon>Gunneridae</taxon>
        <taxon>Pentapetalae</taxon>
        <taxon>asterids</taxon>
        <taxon>campanulids</taxon>
        <taxon>Asterales</taxon>
        <taxon>Asteraceae</taxon>
        <taxon>Carduoideae</taxon>
        <taxon>Cardueae</taxon>
        <taxon>Arctiinae</taxon>
        <taxon>Arctium</taxon>
    </lineage>
</organism>
<reference evidence="2" key="1">
    <citation type="journal article" date="2022" name="Mol. Ecol. Resour.">
        <title>The genomes of chicory, endive, great burdock and yacon provide insights into Asteraceae palaeo-polyploidization history and plant inulin production.</title>
        <authorList>
            <person name="Fan W."/>
            <person name="Wang S."/>
            <person name="Wang H."/>
            <person name="Wang A."/>
            <person name="Jiang F."/>
            <person name="Liu H."/>
            <person name="Zhao H."/>
            <person name="Xu D."/>
            <person name="Zhang Y."/>
        </authorList>
    </citation>
    <scope>NUCLEOTIDE SEQUENCE [LARGE SCALE GENOMIC DNA]</scope>
    <source>
        <strain evidence="2">cv. Niubang</strain>
    </source>
</reference>
<comment type="caution">
    <text evidence="1">The sequence shown here is derived from an EMBL/GenBank/DDBJ whole genome shotgun (WGS) entry which is preliminary data.</text>
</comment>
<reference evidence="1 2" key="2">
    <citation type="journal article" date="2022" name="Mol. Ecol. Resour.">
        <title>The genomes of chicory, endive, great burdock and yacon provide insights into Asteraceae paleo-polyploidization history and plant inulin production.</title>
        <authorList>
            <person name="Fan W."/>
            <person name="Wang S."/>
            <person name="Wang H."/>
            <person name="Wang A."/>
            <person name="Jiang F."/>
            <person name="Liu H."/>
            <person name="Zhao H."/>
            <person name="Xu D."/>
            <person name="Zhang Y."/>
        </authorList>
    </citation>
    <scope>NUCLEOTIDE SEQUENCE [LARGE SCALE GENOMIC DNA]</scope>
    <source>
        <strain evidence="2">cv. Niubang</strain>
    </source>
</reference>
<protein>
    <submittedName>
        <fullName evidence="1">Uncharacterized protein</fullName>
    </submittedName>
</protein>
<dbReference type="Proteomes" id="UP001055879">
    <property type="component" value="Linkage Group LG09"/>
</dbReference>